<accession>A0A507ZN78</accession>
<sequence>MPNIQVIDGADNCTYDVFAISVDGFREIFPGETQDVEFVDDFVARVGEQHATSVLNELWRHPVDKKIVEGIHGTLFFELERKKVFYPTKKESEMSIGL</sequence>
<organism evidence="1 2">
    <name type="scientific">Marilutibacter aestuarii</name>
    <dbReference type="NCBI Taxonomy" id="1706195"/>
    <lineage>
        <taxon>Bacteria</taxon>
        <taxon>Pseudomonadati</taxon>
        <taxon>Pseudomonadota</taxon>
        <taxon>Gammaproteobacteria</taxon>
        <taxon>Lysobacterales</taxon>
        <taxon>Lysobacteraceae</taxon>
        <taxon>Marilutibacter</taxon>
    </lineage>
</organism>
<dbReference type="AlphaFoldDB" id="A0A507ZN78"/>
<keyword evidence="2" id="KW-1185">Reference proteome</keyword>
<dbReference type="EMBL" id="VICE01000156">
    <property type="protein sequence ID" value="TQD38739.1"/>
    <property type="molecule type" value="Genomic_DNA"/>
</dbReference>
<protein>
    <submittedName>
        <fullName evidence="1">Uncharacterized protein</fullName>
    </submittedName>
</protein>
<gene>
    <name evidence="1" type="ORF">FKV25_16050</name>
</gene>
<dbReference type="Proteomes" id="UP000318212">
    <property type="component" value="Unassembled WGS sequence"/>
</dbReference>
<proteinExistence type="predicted"/>
<reference evidence="1 2" key="1">
    <citation type="submission" date="2019-06" db="EMBL/GenBank/DDBJ databases">
        <title>Lysobacter alkalisoli sp. nov. isolated from saline soil.</title>
        <authorList>
            <person name="Sun J.-Q."/>
            <person name="Xu L."/>
        </authorList>
    </citation>
    <scope>NUCLEOTIDE SEQUENCE [LARGE SCALE GENOMIC DNA]</scope>
    <source>
        <strain evidence="1 2">JCM 31130</strain>
    </source>
</reference>
<dbReference type="RefSeq" id="WP_141519795.1">
    <property type="nucleotide sequence ID" value="NZ_VICE01000156.1"/>
</dbReference>
<comment type="caution">
    <text evidence="1">The sequence shown here is derived from an EMBL/GenBank/DDBJ whole genome shotgun (WGS) entry which is preliminary data.</text>
</comment>
<evidence type="ECO:0000313" key="2">
    <source>
        <dbReference type="Proteomes" id="UP000318212"/>
    </source>
</evidence>
<dbReference type="OrthoDB" id="8761919at2"/>
<name>A0A507ZN78_9GAMM</name>
<evidence type="ECO:0000313" key="1">
    <source>
        <dbReference type="EMBL" id="TQD38739.1"/>
    </source>
</evidence>